<dbReference type="InterPro" id="IPR005630">
    <property type="entry name" value="Terpene_synthase_metal-bd"/>
</dbReference>
<evidence type="ECO:0000256" key="3">
    <source>
        <dbReference type="ARBA" id="ARBA00022723"/>
    </source>
</evidence>
<evidence type="ECO:0000256" key="5">
    <source>
        <dbReference type="ARBA" id="ARBA00023239"/>
    </source>
</evidence>
<protein>
    <submittedName>
        <fullName evidence="8">Ent-kaur-16-ene synthase</fullName>
    </submittedName>
</protein>
<evidence type="ECO:0000259" key="6">
    <source>
        <dbReference type="Pfam" id="PF01397"/>
    </source>
</evidence>
<comment type="caution">
    <text evidence="8">The sequence shown here is derived from an EMBL/GenBank/DDBJ whole genome shotgun (WGS) entry which is preliminary data.</text>
</comment>
<dbReference type="Proteomes" id="UP001604277">
    <property type="component" value="Unassembled WGS sequence"/>
</dbReference>
<dbReference type="SUPFAM" id="SSF48576">
    <property type="entry name" value="Terpenoid synthases"/>
    <property type="match status" value="1"/>
</dbReference>
<organism evidence="8 9">
    <name type="scientific">Forsythia ovata</name>
    <dbReference type="NCBI Taxonomy" id="205694"/>
    <lineage>
        <taxon>Eukaryota</taxon>
        <taxon>Viridiplantae</taxon>
        <taxon>Streptophyta</taxon>
        <taxon>Embryophyta</taxon>
        <taxon>Tracheophyta</taxon>
        <taxon>Spermatophyta</taxon>
        <taxon>Magnoliopsida</taxon>
        <taxon>eudicotyledons</taxon>
        <taxon>Gunneridae</taxon>
        <taxon>Pentapetalae</taxon>
        <taxon>asterids</taxon>
        <taxon>lamiids</taxon>
        <taxon>Lamiales</taxon>
        <taxon>Oleaceae</taxon>
        <taxon>Forsythieae</taxon>
        <taxon>Forsythia</taxon>
    </lineage>
</organism>
<name>A0ABD1W4Q6_9LAMI</name>
<dbReference type="InterPro" id="IPR036965">
    <property type="entry name" value="Terpene_synth_N_sf"/>
</dbReference>
<sequence length="743" mass="84901">MARHSEVSVMIVGTNETLVVRLNFTNKSFPSTQYQEGEVLLLSGCKMLLGHKISSITTPVLDSKSSKGNKSSGCFCNVKNVEESILERIREKFGKVEVSPSSYDTAWVAMVPSRESPKKPCFPQCLNWIIENQKKDGSWGLDPVHVHPSLVKDSLSCTLASLLALRKWNVGEQLVQRGLNFMRSNIGALWWTLMLNNRDSIFKGNRNLAYVAEGLGESCNWEELLTQQRSNGSLFNSPATTAASLIHCYNDKCFEHLISVLKLNKSWVPTIYPADIYTRLCMVDTLGRLGIDRYFTHEIERVLDETYSCWEQNNEEIFKDITCCALAFRLLRMKGYEVTSDKLAAYTEQEHFFNTVSVQFTGVPTILELYRASQVTIHEDESVLDQIHAWTSTFLKQQLQNRTIVDKRLSKQVEYSLKTFNATLEQVESRQTIEQYDPNNYRILKTAYRWYTDSRLDVSKLGRSVLHTCYFLSAAILFDTDISEARIAYAQVVALTSRIDDLWDERPKSGYSSEEVGILFTAVYNHVNEWAAKVLIKQGRCIKHLLISLWLEFLNGCMQEVEWSSDNTLPTFEEYLSVGCMSIAGQVSVLTPLHVLGPKFSEELLTTAECLSLCKHVCLIFRLLNDVRTFERERSERTLNSVSFLVLQSQGAITEEEAIAKVYEMIEQSKRKLLKTVLQTNGSLVPQECKNLFWYTANNCYYLYCQRDEFSSPQELRGSYECKNDIDDTEKKIKKSADIEANG</sequence>
<evidence type="ECO:0000256" key="4">
    <source>
        <dbReference type="ARBA" id="ARBA00022842"/>
    </source>
</evidence>
<keyword evidence="5" id="KW-0456">Lyase</keyword>
<dbReference type="FunFam" id="1.50.10.130:FF:000002">
    <property type="entry name" value="Ent-copalyl diphosphate synthase, chloroplastic"/>
    <property type="match status" value="1"/>
</dbReference>
<dbReference type="Gene3D" id="1.10.600.10">
    <property type="entry name" value="Farnesyl Diphosphate Synthase"/>
    <property type="match status" value="1"/>
</dbReference>
<reference evidence="9" key="1">
    <citation type="submission" date="2024-07" db="EMBL/GenBank/DDBJ databases">
        <title>Two chromosome-level genome assemblies of Korean endemic species Abeliophyllum distichum and Forsythia ovata (Oleaceae).</title>
        <authorList>
            <person name="Jang H."/>
        </authorList>
    </citation>
    <scope>NUCLEOTIDE SEQUENCE [LARGE SCALE GENOMIC DNA]</scope>
</reference>
<dbReference type="EMBL" id="JBFOLJ010000004">
    <property type="protein sequence ID" value="KAL2544639.1"/>
    <property type="molecule type" value="Genomic_DNA"/>
</dbReference>
<dbReference type="SFLD" id="SFLDG01014">
    <property type="entry name" value="Terpene_Cyclase_Like_1_N-term"/>
    <property type="match status" value="1"/>
</dbReference>
<accession>A0ABD1W4Q6</accession>
<dbReference type="PANTHER" id="PTHR31739">
    <property type="entry name" value="ENT-COPALYL DIPHOSPHATE SYNTHASE, CHLOROPLASTIC"/>
    <property type="match status" value="1"/>
</dbReference>
<keyword evidence="9" id="KW-1185">Reference proteome</keyword>
<feature type="domain" description="Terpene synthase N-terminal" evidence="6">
    <location>
        <begin position="220"/>
        <end position="417"/>
    </location>
</feature>
<keyword evidence="3" id="KW-0479">Metal-binding</keyword>
<dbReference type="SUPFAM" id="SSF48239">
    <property type="entry name" value="Terpenoid cyclases/Protein prenyltransferases"/>
    <property type="match status" value="2"/>
</dbReference>
<dbReference type="InterPro" id="IPR008930">
    <property type="entry name" value="Terpenoid_cyclase/PrenylTrfase"/>
</dbReference>
<dbReference type="Gene3D" id="1.50.10.130">
    <property type="entry name" value="Terpene synthase, N-terminal domain"/>
    <property type="match status" value="1"/>
</dbReference>
<dbReference type="InterPro" id="IPR050148">
    <property type="entry name" value="Terpene_synthase-like"/>
</dbReference>
<evidence type="ECO:0000259" key="7">
    <source>
        <dbReference type="Pfam" id="PF03936"/>
    </source>
</evidence>
<dbReference type="Pfam" id="PF03936">
    <property type="entry name" value="Terpene_synth_C"/>
    <property type="match status" value="1"/>
</dbReference>
<dbReference type="Gene3D" id="1.50.10.160">
    <property type="match status" value="2"/>
</dbReference>
<feature type="domain" description="Terpene synthase metal-binding" evidence="7">
    <location>
        <begin position="503"/>
        <end position="671"/>
    </location>
</feature>
<comment type="pathway">
    <text evidence="1">Secondary metabolite biosynthesis; terpenoid biosynthesis.</text>
</comment>
<dbReference type="GO" id="GO:0046872">
    <property type="term" value="F:metal ion binding"/>
    <property type="evidence" value="ECO:0007669"/>
    <property type="project" value="UniProtKB-KW"/>
</dbReference>
<dbReference type="AlphaFoldDB" id="A0ABD1W4Q6"/>
<evidence type="ECO:0000256" key="2">
    <source>
        <dbReference type="ARBA" id="ARBA00006333"/>
    </source>
</evidence>
<keyword evidence="4" id="KW-0460">Magnesium</keyword>
<dbReference type="InterPro" id="IPR001906">
    <property type="entry name" value="Terpene_synth_N"/>
</dbReference>
<dbReference type="PANTHER" id="PTHR31739:SF33">
    <property type="entry name" value="CIS-ABIENOL SYNTHASE, CHLOROPLASTIC"/>
    <property type="match status" value="1"/>
</dbReference>
<comment type="similarity">
    <text evidence="2">Belongs to the terpene synthase family.</text>
</comment>
<dbReference type="GO" id="GO:0016829">
    <property type="term" value="F:lyase activity"/>
    <property type="evidence" value="ECO:0007669"/>
    <property type="project" value="UniProtKB-KW"/>
</dbReference>
<evidence type="ECO:0000313" key="8">
    <source>
        <dbReference type="EMBL" id="KAL2544639.1"/>
    </source>
</evidence>
<gene>
    <name evidence="8" type="ORF">Fot_13872</name>
</gene>
<evidence type="ECO:0000256" key="1">
    <source>
        <dbReference type="ARBA" id="ARBA00004721"/>
    </source>
</evidence>
<proteinExistence type="inferred from homology"/>
<dbReference type="InterPro" id="IPR008949">
    <property type="entry name" value="Isoprenoid_synthase_dom_sf"/>
</dbReference>
<evidence type="ECO:0000313" key="9">
    <source>
        <dbReference type="Proteomes" id="UP001604277"/>
    </source>
</evidence>
<dbReference type="Pfam" id="PF01397">
    <property type="entry name" value="Terpene_synth"/>
    <property type="match status" value="1"/>
</dbReference>